<evidence type="ECO:0000313" key="1">
    <source>
        <dbReference type="EMBL" id="MBD3720090.1"/>
    </source>
</evidence>
<dbReference type="InterPro" id="IPR000015">
    <property type="entry name" value="Fimb_usher"/>
</dbReference>
<dbReference type="PANTHER" id="PTHR30451">
    <property type="entry name" value="OUTER MEMBRANE USHER PROTEIN"/>
    <property type="match status" value="1"/>
</dbReference>
<proteinExistence type="predicted"/>
<dbReference type="Pfam" id="PF00577">
    <property type="entry name" value="Usher"/>
    <property type="match status" value="1"/>
</dbReference>
<dbReference type="AlphaFoldDB" id="A0A927DYE3"/>
<dbReference type="EMBL" id="JACXTF010000001">
    <property type="protein sequence ID" value="MBD3720090.1"/>
    <property type="molecule type" value="Genomic_DNA"/>
</dbReference>
<dbReference type="PANTHER" id="PTHR30451:SF21">
    <property type="entry name" value="FIMBRIAL USHER DOMAIN-CONTAINING PROTEIN YDET-RELATED"/>
    <property type="match status" value="1"/>
</dbReference>
<dbReference type="Gene3D" id="2.60.40.3110">
    <property type="match status" value="1"/>
</dbReference>
<accession>A0A927DYE3</accession>
<protein>
    <submittedName>
        <fullName evidence="1">Fimbrial biogenesis outer membrane usher protein</fullName>
    </submittedName>
</protein>
<dbReference type="GO" id="GO:0015473">
    <property type="term" value="F:fimbrial usher porin activity"/>
    <property type="evidence" value="ECO:0007669"/>
    <property type="project" value="InterPro"/>
</dbReference>
<dbReference type="GO" id="GO:0009279">
    <property type="term" value="C:cell outer membrane"/>
    <property type="evidence" value="ECO:0007669"/>
    <property type="project" value="TreeGrafter"/>
</dbReference>
<evidence type="ECO:0000313" key="2">
    <source>
        <dbReference type="Proteomes" id="UP000622731"/>
    </source>
</evidence>
<dbReference type="Proteomes" id="UP000622731">
    <property type="component" value="Unassembled WGS sequence"/>
</dbReference>
<gene>
    <name evidence="1" type="ORF">IE988_16980</name>
</gene>
<reference evidence="1" key="1">
    <citation type="submission" date="2020-07" db="EMBL/GenBank/DDBJ databases">
        <title>Clinical and genomic characterization of carbapenemase-producing Enterobacterales causing secondary infections during the COVID-19 crisis at a New York City hospital.</title>
        <authorList>
            <person name="Gomez-Simmonds A."/>
            <person name="Annavajhala M.K."/>
            <person name="Uhlemann A.-C."/>
        </authorList>
    </citation>
    <scope>NUCLEOTIDE SEQUENCE</scope>
    <source>
        <strain evidence="1">NK1594</strain>
    </source>
</reference>
<dbReference type="GO" id="GO:0009297">
    <property type="term" value="P:pilus assembly"/>
    <property type="evidence" value="ECO:0007669"/>
    <property type="project" value="InterPro"/>
</dbReference>
<sequence length="147" mass="16019">MLYQTYVTPGAFVIDDLYPTASSGNLEVAVKESDGEIRRFTQPYASVTSMQREGSLKYNPVAGRYHSDDASQRPLMMQLSLMRGFAHNLTLFGGLQSAAQYHNLSVGAGQGLGEAGALSLQLLNARDRHQQDPIDGRASAAPVQQRF</sequence>
<comment type="caution">
    <text evidence="1">The sequence shown here is derived from an EMBL/GenBank/DDBJ whole genome shotgun (WGS) entry which is preliminary data.</text>
</comment>
<name>A0A927DYE3_KLEPN</name>
<organism evidence="1 2">
    <name type="scientific">Klebsiella pneumoniae</name>
    <dbReference type="NCBI Taxonomy" id="573"/>
    <lineage>
        <taxon>Bacteria</taxon>
        <taxon>Pseudomonadati</taxon>
        <taxon>Pseudomonadota</taxon>
        <taxon>Gammaproteobacteria</taxon>
        <taxon>Enterobacterales</taxon>
        <taxon>Enterobacteriaceae</taxon>
        <taxon>Klebsiella/Raoultella group</taxon>
        <taxon>Klebsiella</taxon>
        <taxon>Klebsiella pneumoniae complex</taxon>
    </lineage>
</organism>